<proteinExistence type="predicted"/>
<protein>
    <submittedName>
        <fullName evidence="1">Uncharacterized protein</fullName>
    </submittedName>
</protein>
<evidence type="ECO:0000313" key="1">
    <source>
        <dbReference type="EMBL" id="KIT17435.1"/>
    </source>
</evidence>
<name>A0A0D1EP58_9RHOB</name>
<evidence type="ECO:0000313" key="2">
    <source>
        <dbReference type="Proteomes" id="UP000032232"/>
    </source>
</evidence>
<reference evidence="1 2" key="1">
    <citation type="submission" date="2015-02" db="EMBL/GenBank/DDBJ databases">
        <title>Genome Sequence of Jannaschia aquimarina DSM28248, a member of the Roseobacter clade.</title>
        <authorList>
            <person name="Voget S."/>
            <person name="Daniel R."/>
        </authorList>
    </citation>
    <scope>NUCLEOTIDE SEQUENCE [LARGE SCALE GENOMIC DNA]</scope>
    <source>
        <strain evidence="1 2">GSW-M26</strain>
    </source>
</reference>
<gene>
    <name evidence="1" type="ORF">jaqu_08500</name>
</gene>
<comment type="caution">
    <text evidence="1">The sequence shown here is derived from an EMBL/GenBank/DDBJ whole genome shotgun (WGS) entry which is preliminary data.</text>
</comment>
<dbReference type="AlphaFoldDB" id="A0A0D1EP58"/>
<dbReference type="Proteomes" id="UP000032232">
    <property type="component" value="Unassembled WGS sequence"/>
</dbReference>
<accession>A0A0D1EP58</accession>
<dbReference type="PATRIC" id="fig|935700.4.peg.894"/>
<dbReference type="STRING" id="935700.jaqu_08500"/>
<keyword evidence="2" id="KW-1185">Reference proteome</keyword>
<dbReference type="EMBL" id="JYFE01000018">
    <property type="protein sequence ID" value="KIT17435.1"/>
    <property type="molecule type" value="Genomic_DNA"/>
</dbReference>
<dbReference type="RefSeq" id="WP_043917703.1">
    <property type="nucleotide sequence ID" value="NZ_FZPF01000008.1"/>
</dbReference>
<sequence length="109" mass="11400">MKGQVLDAYPVDGRGTVIRFRLAGREISRTGSHHVDWAALPDAPAPGDPIRVAGQGGRVLALDENGIRVRACLTGRPIAPEGTVLTDLPPLTKDAFGADVTIGTDMEGS</sequence>
<organism evidence="1 2">
    <name type="scientific">Jannaschia aquimarina</name>
    <dbReference type="NCBI Taxonomy" id="935700"/>
    <lineage>
        <taxon>Bacteria</taxon>
        <taxon>Pseudomonadati</taxon>
        <taxon>Pseudomonadota</taxon>
        <taxon>Alphaproteobacteria</taxon>
        <taxon>Rhodobacterales</taxon>
        <taxon>Roseobacteraceae</taxon>
        <taxon>Jannaschia</taxon>
    </lineage>
</organism>